<dbReference type="Pfam" id="PF23215">
    <property type="entry name" value="WD_LRWD1"/>
    <property type="match status" value="1"/>
</dbReference>
<proteinExistence type="predicted"/>
<dbReference type="Gene3D" id="2.130.10.10">
    <property type="entry name" value="YVTN repeat-like/Quinoprotein amine dehydrogenase"/>
    <property type="match status" value="1"/>
</dbReference>
<dbReference type="InterPro" id="IPR015943">
    <property type="entry name" value="WD40/YVTN_repeat-like_dom_sf"/>
</dbReference>
<dbReference type="InterPro" id="IPR036322">
    <property type="entry name" value="WD40_repeat_dom_sf"/>
</dbReference>
<dbReference type="InterPro" id="IPR056160">
    <property type="entry name" value="WD_LRWD1"/>
</dbReference>
<dbReference type="PANTHER" id="PTHR24370:SF10">
    <property type="entry name" value="LEUCINE-RICH REPEAT AND WD REPEAT-CONTAINING PROTEIN 1"/>
    <property type="match status" value="1"/>
</dbReference>
<feature type="domain" description="Leucine-rich repeat and WD repeat-containing protein 1 WD" evidence="1">
    <location>
        <begin position="1"/>
        <end position="88"/>
    </location>
</feature>
<dbReference type="AlphaFoldDB" id="A0A7T8HLN0"/>
<evidence type="ECO:0000313" key="3">
    <source>
        <dbReference type="Proteomes" id="UP000595437"/>
    </source>
</evidence>
<dbReference type="GO" id="GO:0003682">
    <property type="term" value="F:chromatin binding"/>
    <property type="evidence" value="ECO:0007669"/>
    <property type="project" value="TreeGrafter"/>
</dbReference>
<dbReference type="PANTHER" id="PTHR24370">
    <property type="entry name" value="OPTICIN"/>
    <property type="match status" value="1"/>
</dbReference>
<reference evidence="3" key="1">
    <citation type="submission" date="2021-01" db="EMBL/GenBank/DDBJ databases">
        <title>Caligus Genome Assembly.</title>
        <authorList>
            <person name="Gallardo-Escarate C."/>
        </authorList>
    </citation>
    <scope>NUCLEOTIDE SEQUENCE [LARGE SCALE GENOMIC DNA]</scope>
</reference>
<dbReference type="GO" id="GO:0005664">
    <property type="term" value="C:nuclear origin of replication recognition complex"/>
    <property type="evidence" value="ECO:0007669"/>
    <property type="project" value="TreeGrafter"/>
</dbReference>
<accession>A0A7T8HLN0</accession>
<protein>
    <recommendedName>
        <fullName evidence="1">Leucine-rich repeat and WD repeat-containing protein 1 WD domain-containing protein</fullName>
    </recommendedName>
</protein>
<dbReference type="EMBL" id="CP045892">
    <property type="protein sequence ID" value="QQP52352.1"/>
    <property type="molecule type" value="Genomic_DNA"/>
</dbReference>
<feature type="non-terminal residue" evidence="2">
    <location>
        <position position="1"/>
    </location>
</feature>
<dbReference type="OrthoDB" id="7318948at2759"/>
<sequence length="100" mass="11187">LICCGDDKGTVWIYNLPQFGKDSSPALKRVMEPSTLLTWPELQDDHLENSKKVPIDRHSIIIDKVAASHDNNYIVAVTSNNMVCIWKKADEESSNGSNDN</sequence>
<name>A0A7T8HLN0_CALRO</name>
<organism evidence="2 3">
    <name type="scientific">Caligus rogercresseyi</name>
    <name type="common">Sea louse</name>
    <dbReference type="NCBI Taxonomy" id="217165"/>
    <lineage>
        <taxon>Eukaryota</taxon>
        <taxon>Metazoa</taxon>
        <taxon>Ecdysozoa</taxon>
        <taxon>Arthropoda</taxon>
        <taxon>Crustacea</taxon>
        <taxon>Multicrustacea</taxon>
        <taxon>Hexanauplia</taxon>
        <taxon>Copepoda</taxon>
        <taxon>Siphonostomatoida</taxon>
        <taxon>Caligidae</taxon>
        <taxon>Caligus</taxon>
    </lineage>
</organism>
<keyword evidence="3" id="KW-1185">Reference proteome</keyword>
<dbReference type="GO" id="GO:0071169">
    <property type="term" value="P:establishment of protein localization to chromatin"/>
    <property type="evidence" value="ECO:0007669"/>
    <property type="project" value="TreeGrafter"/>
</dbReference>
<evidence type="ECO:0000313" key="2">
    <source>
        <dbReference type="EMBL" id="QQP52352.1"/>
    </source>
</evidence>
<dbReference type="GO" id="GO:0006325">
    <property type="term" value="P:chromatin organization"/>
    <property type="evidence" value="ECO:0007669"/>
    <property type="project" value="TreeGrafter"/>
</dbReference>
<gene>
    <name evidence="2" type="ORF">FKW44_004480</name>
</gene>
<evidence type="ECO:0000259" key="1">
    <source>
        <dbReference type="Pfam" id="PF23215"/>
    </source>
</evidence>
<dbReference type="SUPFAM" id="SSF50978">
    <property type="entry name" value="WD40 repeat-like"/>
    <property type="match status" value="1"/>
</dbReference>
<dbReference type="InterPro" id="IPR052489">
    <property type="entry name" value="LRWD1"/>
</dbReference>
<dbReference type="Proteomes" id="UP000595437">
    <property type="component" value="Chromosome 3"/>
</dbReference>